<evidence type="ECO:0000259" key="8">
    <source>
        <dbReference type="PROSITE" id="PS50109"/>
    </source>
</evidence>
<dbReference type="RefSeq" id="WP_250603398.1">
    <property type="nucleotide sequence ID" value="NZ_JAMOKX010000001.1"/>
</dbReference>
<evidence type="ECO:0000256" key="1">
    <source>
        <dbReference type="ARBA" id="ARBA00000085"/>
    </source>
</evidence>
<name>A0ABT0TSE3_9HELI</name>
<evidence type="ECO:0000256" key="6">
    <source>
        <dbReference type="ARBA" id="ARBA00023012"/>
    </source>
</evidence>
<keyword evidence="7" id="KW-0812">Transmembrane</keyword>
<feature type="domain" description="Histidine kinase" evidence="8">
    <location>
        <begin position="370"/>
        <end position="586"/>
    </location>
</feature>
<dbReference type="CDD" id="cd00075">
    <property type="entry name" value="HATPase"/>
    <property type="match status" value="1"/>
</dbReference>
<reference evidence="9" key="1">
    <citation type="submission" date="2022-06" db="EMBL/GenBank/DDBJ databases">
        <title>Helicobacter colisuis sp. nov.</title>
        <authorList>
            <person name="Papic B."/>
            <person name="Gruntar I."/>
        </authorList>
    </citation>
    <scope>NUCLEOTIDE SEQUENCE</scope>
    <source>
        <strain evidence="9">11154-15</strain>
    </source>
</reference>
<keyword evidence="7" id="KW-1133">Transmembrane helix</keyword>
<accession>A0ABT0TSE3</accession>
<keyword evidence="9" id="KW-0067">ATP-binding</keyword>
<dbReference type="InterPro" id="IPR036097">
    <property type="entry name" value="HisK_dim/P_sf"/>
</dbReference>
<dbReference type="PANTHER" id="PTHR45453">
    <property type="entry name" value="PHOSPHATE REGULON SENSOR PROTEIN PHOR"/>
    <property type="match status" value="1"/>
</dbReference>
<keyword evidence="10" id="KW-1185">Reference proteome</keyword>
<dbReference type="InterPro" id="IPR004358">
    <property type="entry name" value="Sig_transdc_His_kin-like_C"/>
</dbReference>
<dbReference type="SUPFAM" id="SSF47384">
    <property type="entry name" value="Homodimeric domain of signal transducing histidine kinase"/>
    <property type="match status" value="1"/>
</dbReference>
<organism evidence="9 10">
    <name type="scientific">Helicobacter colisuis</name>
    <dbReference type="NCBI Taxonomy" id="2949739"/>
    <lineage>
        <taxon>Bacteria</taxon>
        <taxon>Pseudomonadati</taxon>
        <taxon>Campylobacterota</taxon>
        <taxon>Epsilonproteobacteria</taxon>
        <taxon>Campylobacterales</taxon>
        <taxon>Helicobacteraceae</taxon>
        <taxon>Helicobacter</taxon>
    </lineage>
</organism>
<dbReference type="Gene3D" id="3.30.565.10">
    <property type="entry name" value="Histidine kinase-like ATPase, C-terminal domain"/>
    <property type="match status" value="1"/>
</dbReference>
<dbReference type="SUPFAM" id="SSF55874">
    <property type="entry name" value="ATPase domain of HSP90 chaperone/DNA topoisomerase II/histidine kinase"/>
    <property type="match status" value="1"/>
</dbReference>
<dbReference type="InterPro" id="IPR036890">
    <property type="entry name" value="HATPase_C_sf"/>
</dbReference>
<dbReference type="EC" id="2.7.13.3" evidence="2"/>
<keyword evidence="9" id="KW-0547">Nucleotide-binding</keyword>
<evidence type="ECO:0000256" key="3">
    <source>
        <dbReference type="ARBA" id="ARBA00022553"/>
    </source>
</evidence>
<evidence type="ECO:0000256" key="2">
    <source>
        <dbReference type="ARBA" id="ARBA00012438"/>
    </source>
</evidence>
<keyword evidence="5" id="KW-0418">Kinase</keyword>
<evidence type="ECO:0000313" key="10">
    <source>
        <dbReference type="Proteomes" id="UP001057522"/>
    </source>
</evidence>
<dbReference type="SMART" id="SM00388">
    <property type="entry name" value="HisKA"/>
    <property type="match status" value="1"/>
</dbReference>
<keyword evidence="3" id="KW-0597">Phosphoprotein</keyword>
<dbReference type="PANTHER" id="PTHR45453:SF1">
    <property type="entry name" value="PHOSPHATE REGULON SENSOR PROTEIN PHOR"/>
    <property type="match status" value="1"/>
</dbReference>
<dbReference type="Pfam" id="PF02518">
    <property type="entry name" value="HATPase_c"/>
    <property type="match status" value="1"/>
</dbReference>
<evidence type="ECO:0000256" key="4">
    <source>
        <dbReference type="ARBA" id="ARBA00022679"/>
    </source>
</evidence>
<keyword evidence="7" id="KW-0472">Membrane</keyword>
<dbReference type="Gene3D" id="1.10.287.130">
    <property type="match status" value="1"/>
</dbReference>
<dbReference type="Proteomes" id="UP001057522">
    <property type="component" value="Unassembled WGS sequence"/>
</dbReference>
<feature type="transmembrane region" description="Helical" evidence="7">
    <location>
        <begin position="168"/>
        <end position="195"/>
    </location>
</feature>
<dbReference type="PROSITE" id="PS50109">
    <property type="entry name" value="HIS_KIN"/>
    <property type="match status" value="1"/>
</dbReference>
<evidence type="ECO:0000256" key="7">
    <source>
        <dbReference type="SAM" id="Phobius"/>
    </source>
</evidence>
<dbReference type="PRINTS" id="PR00344">
    <property type="entry name" value="BCTRLSENSOR"/>
</dbReference>
<comment type="catalytic activity">
    <reaction evidence="1">
        <text>ATP + protein L-histidine = ADP + protein N-phospho-L-histidine.</text>
        <dbReference type="EC" id="2.7.13.3"/>
    </reaction>
</comment>
<dbReference type="GO" id="GO:0005524">
    <property type="term" value="F:ATP binding"/>
    <property type="evidence" value="ECO:0007669"/>
    <property type="project" value="UniProtKB-KW"/>
</dbReference>
<dbReference type="Pfam" id="PF00512">
    <property type="entry name" value="HisKA"/>
    <property type="match status" value="1"/>
</dbReference>
<proteinExistence type="predicted"/>
<dbReference type="Gene3D" id="3.30.450.20">
    <property type="entry name" value="PAS domain"/>
    <property type="match status" value="1"/>
</dbReference>
<dbReference type="InterPro" id="IPR005467">
    <property type="entry name" value="His_kinase_dom"/>
</dbReference>
<evidence type="ECO:0000256" key="5">
    <source>
        <dbReference type="ARBA" id="ARBA00022777"/>
    </source>
</evidence>
<keyword evidence="6" id="KW-0902">Two-component regulatory system</keyword>
<dbReference type="InterPro" id="IPR050351">
    <property type="entry name" value="BphY/WalK/GraS-like"/>
</dbReference>
<dbReference type="EMBL" id="JAMOKX010000001">
    <property type="protein sequence ID" value="MCL9818851.1"/>
    <property type="molecule type" value="Genomic_DNA"/>
</dbReference>
<evidence type="ECO:0000313" key="9">
    <source>
        <dbReference type="EMBL" id="MCL9818851.1"/>
    </source>
</evidence>
<comment type="caution">
    <text evidence="9">The sequence shown here is derived from an EMBL/GenBank/DDBJ whole genome shotgun (WGS) entry which is preliminary data.</text>
</comment>
<feature type="transmembrane region" description="Helical" evidence="7">
    <location>
        <begin position="27"/>
        <end position="50"/>
    </location>
</feature>
<dbReference type="InterPro" id="IPR003661">
    <property type="entry name" value="HisK_dim/P_dom"/>
</dbReference>
<gene>
    <name evidence="9" type="ORF">NCR95_01470</name>
</gene>
<protein>
    <recommendedName>
        <fullName evidence="2">histidine kinase</fullName>
        <ecNumber evidence="2">2.7.13.3</ecNumber>
    </recommendedName>
</protein>
<dbReference type="CDD" id="cd00082">
    <property type="entry name" value="HisKA"/>
    <property type="match status" value="1"/>
</dbReference>
<dbReference type="SMART" id="SM00387">
    <property type="entry name" value="HATPase_c"/>
    <property type="match status" value="1"/>
</dbReference>
<dbReference type="InterPro" id="IPR003594">
    <property type="entry name" value="HATPase_dom"/>
</dbReference>
<sequence length="587" mass="68013">MGGSYQDDSWLGLSIRAGSLDSMQKKIFYSIFSTCFCLLILVNIFFVIALEQFLQKEMFVELERQAKKLEPYLQKGLQKDSRIFLDFLGKNPYRLSLIDIKGKVLYDNQADILKMDNHAKREEIKQAIQNGISKEIRHSNTLGEKTLYFALFLKEQNLVLRLSSTQSYIMGLLIEFVPYFVLEILILLVVLYFLAHILTKIILKPILEIDLEHLNEDSLYSELHSFVKKIKTQNKTIKNQFKHLRQKQQEMLLLTENMSDGLILLNRYGSILNTNKSAQTYFTNLENISSIYQLEDSRFLKMILESLKEFKKSKNLDNQILQIQLAKYECEVVISPVFSKNKKLKGMVIVLRNITEKKLAQNLRKEFSANVTHELKTPLTSILASSEMIKNHLVAKEDLMDFINRIALESKRLLEMIDEILMISFLDECKEEYFKKTKINLKNIVLSTIKRLQFIANKNEIKILSNLEDCYIFGVNELLENCIFNLCDNAIKYNKRGGFVEIILQNEEDKILLSIKDSGIGIPEEYLSRIFERFFCVDKSRSKKIGGSGLGLSIVKSALKYNNAQISVKSQIGVGSEFIVYFKREEN</sequence>
<keyword evidence="4" id="KW-0808">Transferase</keyword>